<accession>A0A2M8EP53</accession>
<evidence type="ECO:0000313" key="2">
    <source>
        <dbReference type="EMBL" id="PJC24520.1"/>
    </source>
</evidence>
<protein>
    <submittedName>
        <fullName evidence="2">Uncharacterized protein</fullName>
    </submittedName>
</protein>
<organism evidence="2 3">
    <name type="scientific">Candidatus Uhrbacteria bacterium CG_4_9_14_0_2_um_filter_41_50</name>
    <dbReference type="NCBI Taxonomy" id="1975031"/>
    <lineage>
        <taxon>Bacteria</taxon>
        <taxon>Candidatus Uhriibacteriota</taxon>
    </lineage>
</organism>
<dbReference type="EMBL" id="PFSI01000036">
    <property type="protein sequence ID" value="PJC24520.1"/>
    <property type="molecule type" value="Genomic_DNA"/>
</dbReference>
<keyword evidence="1" id="KW-0732">Signal</keyword>
<reference evidence="3" key="1">
    <citation type="submission" date="2017-09" db="EMBL/GenBank/DDBJ databases">
        <title>Depth-based differentiation of microbial function through sediment-hosted aquifers and enrichment of novel symbionts in the deep terrestrial subsurface.</title>
        <authorList>
            <person name="Probst A.J."/>
            <person name="Ladd B."/>
            <person name="Jarett J.K."/>
            <person name="Geller-Mcgrath D.E."/>
            <person name="Sieber C.M.K."/>
            <person name="Emerson J.B."/>
            <person name="Anantharaman K."/>
            <person name="Thomas B.C."/>
            <person name="Malmstrom R."/>
            <person name="Stieglmeier M."/>
            <person name="Klingl A."/>
            <person name="Woyke T."/>
            <person name="Ryan C.M."/>
            <person name="Banfield J.F."/>
        </authorList>
    </citation>
    <scope>NUCLEOTIDE SEQUENCE [LARGE SCALE GENOMIC DNA]</scope>
</reference>
<evidence type="ECO:0000313" key="3">
    <source>
        <dbReference type="Proteomes" id="UP000230251"/>
    </source>
</evidence>
<comment type="caution">
    <text evidence="2">The sequence shown here is derived from an EMBL/GenBank/DDBJ whole genome shotgun (WGS) entry which is preliminary data.</text>
</comment>
<gene>
    <name evidence="2" type="ORF">CO057_02540</name>
</gene>
<feature type="chain" id="PRO_5014753790" evidence="1">
    <location>
        <begin position="31"/>
        <end position="399"/>
    </location>
</feature>
<name>A0A2M8EP53_9BACT</name>
<sequence>MRTKTKVSTKTKVALAIGALGLAAAGSVMAAIPTGPGLTILETRSGNQEYVQGNDNVVLTTMDFHARKIDLNITDYQFEVIGDDDASFSTIENDARAIDMFDNCTLKETGTETVIGGPIAPDGSNMLVFTDDFSILAGTSVNAYIECQSANNVTSGDDDIYAARISKRTWVTYTDSSSTIIPANKTQLGTLNRGVNMKGKQTSATILEKGKITFSLSSSSPSGAAIPGDIEVYRFNVTADSSGDDYLDKILFEVFTTDNASSNWNKCGGSYSKYLDAADFTLYNLSTGSSWTLGASNTLYDGSGNLCTSSTVQAQYVKMDLTTMETIPAGTSYTYALYMNATGPSAVDDDNIQIEIPPQSVVSSFTSALDAVVWYDEAGNMLDGDDVNGLPLTGNTLVF</sequence>
<feature type="signal peptide" evidence="1">
    <location>
        <begin position="1"/>
        <end position="30"/>
    </location>
</feature>
<evidence type="ECO:0000256" key="1">
    <source>
        <dbReference type="SAM" id="SignalP"/>
    </source>
</evidence>
<dbReference type="AlphaFoldDB" id="A0A2M8EP53"/>
<proteinExistence type="predicted"/>
<dbReference type="Proteomes" id="UP000230251">
    <property type="component" value="Unassembled WGS sequence"/>
</dbReference>